<keyword evidence="3" id="KW-1185">Reference proteome</keyword>
<dbReference type="Proteomes" id="UP000694545">
    <property type="component" value="Unplaced"/>
</dbReference>
<sequence>SNPKESDNQAFCSLMLCVGVVASGVFDGVHTDIGYEHYAEPTVPGLPAVLAMPANCFVNLAYILLGWYWLPSVDKGRHTYYLQEVFALMALAYGPVQWVRLWTQHHWAAILDQWVTLPIFAWTAIWCHFLEHGWQTGTFLAMEMTSLASYVLALFHPQGFELALTSHILVVVWRVLKVQRYLGNATSFWIMVLGMISCLGFVSLKLWDQELAQWVLFRRLTGHFWSKICDVLQFHCAFLFFTQLIRHPPWAPSFS</sequence>
<dbReference type="InterPro" id="IPR028066">
    <property type="entry name" value="TMEM187"/>
</dbReference>
<reference evidence="2" key="1">
    <citation type="submission" date="2025-08" db="UniProtKB">
        <authorList>
            <consortium name="Ensembl"/>
        </authorList>
    </citation>
    <scope>IDENTIFICATION</scope>
</reference>
<keyword evidence="1" id="KW-1133">Transmembrane helix</keyword>
<dbReference type="PANTHER" id="PTHR15066:SF0">
    <property type="entry name" value="TRANSMEMBRANE PROTEIN 187"/>
    <property type="match status" value="1"/>
</dbReference>
<feature type="transmembrane region" description="Helical" evidence="1">
    <location>
        <begin position="12"/>
        <end position="30"/>
    </location>
</feature>
<feature type="transmembrane region" description="Helical" evidence="1">
    <location>
        <begin position="188"/>
        <end position="207"/>
    </location>
</feature>
<dbReference type="Ensembl" id="ENSVKKT00000029631.1">
    <property type="protein sequence ID" value="ENSVKKP00000028944.1"/>
    <property type="gene ID" value="ENSVKKG00000018644.1"/>
</dbReference>
<feature type="transmembrane region" description="Helical" evidence="1">
    <location>
        <begin position="150"/>
        <end position="176"/>
    </location>
</feature>
<evidence type="ECO:0000313" key="3">
    <source>
        <dbReference type="Proteomes" id="UP000694545"/>
    </source>
</evidence>
<dbReference type="OMA" id="FLAMPCN"/>
<evidence type="ECO:0000256" key="1">
    <source>
        <dbReference type="SAM" id="Phobius"/>
    </source>
</evidence>
<feature type="transmembrane region" description="Helical" evidence="1">
    <location>
        <begin position="50"/>
        <end position="70"/>
    </location>
</feature>
<proteinExistence type="predicted"/>
<dbReference type="Pfam" id="PF15100">
    <property type="entry name" value="TMEM187"/>
    <property type="match status" value="1"/>
</dbReference>
<feature type="transmembrane region" description="Helical" evidence="1">
    <location>
        <begin position="107"/>
        <end position="129"/>
    </location>
</feature>
<dbReference type="AlphaFoldDB" id="A0A8D2LZK4"/>
<organism evidence="2 3">
    <name type="scientific">Varanus komodoensis</name>
    <name type="common">Komodo dragon</name>
    <dbReference type="NCBI Taxonomy" id="61221"/>
    <lineage>
        <taxon>Eukaryota</taxon>
        <taxon>Metazoa</taxon>
        <taxon>Chordata</taxon>
        <taxon>Craniata</taxon>
        <taxon>Vertebrata</taxon>
        <taxon>Euteleostomi</taxon>
        <taxon>Lepidosauria</taxon>
        <taxon>Squamata</taxon>
        <taxon>Bifurcata</taxon>
        <taxon>Unidentata</taxon>
        <taxon>Episquamata</taxon>
        <taxon>Toxicofera</taxon>
        <taxon>Anguimorpha</taxon>
        <taxon>Paleoanguimorpha</taxon>
        <taxon>Varanoidea</taxon>
        <taxon>Varanidae</taxon>
        <taxon>Varanus</taxon>
    </lineage>
</organism>
<evidence type="ECO:0000313" key="2">
    <source>
        <dbReference type="Ensembl" id="ENSVKKP00000028944.1"/>
    </source>
</evidence>
<keyword evidence="1" id="KW-0472">Membrane</keyword>
<name>A0A8D2LZK4_VARKO</name>
<protein>
    <submittedName>
        <fullName evidence="2">Transmembrane protein 187</fullName>
    </submittedName>
</protein>
<keyword evidence="1" id="KW-0812">Transmembrane</keyword>
<dbReference type="PANTHER" id="PTHR15066">
    <property type="entry name" value="TRANSMEMBRANE PROTEIN 187"/>
    <property type="match status" value="1"/>
</dbReference>
<accession>A0A8D2LZK4</accession>
<reference evidence="2" key="2">
    <citation type="submission" date="2025-09" db="UniProtKB">
        <authorList>
            <consortium name="Ensembl"/>
        </authorList>
    </citation>
    <scope>IDENTIFICATION</scope>
</reference>
<dbReference type="GO" id="GO:0030133">
    <property type="term" value="C:transport vesicle"/>
    <property type="evidence" value="ECO:0007669"/>
    <property type="project" value="TreeGrafter"/>
</dbReference>